<dbReference type="InterPro" id="IPR027417">
    <property type="entry name" value="P-loop_NTPase"/>
</dbReference>
<keyword evidence="9" id="KW-1185">Reference proteome</keyword>
<keyword evidence="2" id="KW-0805">Transcription regulation</keyword>
<keyword evidence="4" id="KW-0804">Transcription</keyword>
<dbReference type="InterPro" id="IPR036388">
    <property type="entry name" value="WH-like_DNA-bd_sf"/>
</dbReference>
<dbReference type="SUPFAM" id="SSF48452">
    <property type="entry name" value="TPR-like"/>
    <property type="match status" value="1"/>
</dbReference>
<evidence type="ECO:0000256" key="3">
    <source>
        <dbReference type="ARBA" id="ARBA00023125"/>
    </source>
</evidence>
<dbReference type="PANTHER" id="PTHR35807:SF1">
    <property type="entry name" value="TRANSCRIPTIONAL REGULATOR REDD"/>
    <property type="match status" value="1"/>
</dbReference>
<proteinExistence type="inferred from homology"/>
<dbReference type="Gene3D" id="3.40.50.300">
    <property type="entry name" value="P-loop containing nucleotide triphosphate hydrolases"/>
    <property type="match status" value="1"/>
</dbReference>
<dbReference type="Gene3D" id="1.10.10.10">
    <property type="entry name" value="Winged helix-like DNA-binding domain superfamily/Winged helix DNA-binding domain"/>
    <property type="match status" value="1"/>
</dbReference>
<dbReference type="PROSITE" id="PS51755">
    <property type="entry name" value="OMPR_PHOB"/>
    <property type="match status" value="1"/>
</dbReference>
<evidence type="ECO:0000256" key="6">
    <source>
        <dbReference type="SAM" id="MobiDB-lite"/>
    </source>
</evidence>
<evidence type="ECO:0000256" key="5">
    <source>
        <dbReference type="PROSITE-ProRule" id="PRU01091"/>
    </source>
</evidence>
<dbReference type="SUPFAM" id="SSF52540">
    <property type="entry name" value="P-loop containing nucleoside triphosphate hydrolases"/>
    <property type="match status" value="1"/>
</dbReference>
<evidence type="ECO:0000256" key="4">
    <source>
        <dbReference type="ARBA" id="ARBA00023163"/>
    </source>
</evidence>
<comment type="caution">
    <text evidence="8">The sequence shown here is derived from an EMBL/GenBank/DDBJ whole genome shotgun (WGS) entry which is preliminary data.</text>
</comment>
<name>A0ABN2S6P5_9ACTN</name>
<dbReference type="InterPro" id="IPR016032">
    <property type="entry name" value="Sig_transdc_resp-reg_C-effctor"/>
</dbReference>
<accession>A0ABN2S6P5</accession>
<dbReference type="InterPro" id="IPR051677">
    <property type="entry name" value="AfsR-DnrI-RedD_regulator"/>
</dbReference>
<gene>
    <name evidence="8" type="ORF">GCM10009799_02260</name>
</gene>
<protein>
    <recommendedName>
        <fullName evidence="7">OmpR/PhoB-type domain-containing protein</fullName>
    </recommendedName>
</protein>
<dbReference type="Pfam" id="PF03704">
    <property type="entry name" value="BTAD"/>
    <property type="match status" value="1"/>
</dbReference>
<dbReference type="InterPro" id="IPR005158">
    <property type="entry name" value="BTAD"/>
</dbReference>
<evidence type="ECO:0000256" key="2">
    <source>
        <dbReference type="ARBA" id="ARBA00023015"/>
    </source>
</evidence>
<reference evidence="8 9" key="1">
    <citation type="journal article" date="2019" name="Int. J. Syst. Evol. Microbiol.">
        <title>The Global Catalogue of Microorganisms (GCM) 10K type strain sequencing project: providing services to taxonomists for standard genome sequencing and annotation.</title>
        <authorList>
            <consortium name="The Broad Institute Genomics Platform"/>
            <consortium name="The Broad Institute Genome Sequencing Center for Infectious Disease"/>
            <person name="Wu L."/>
            <person name="Ma J."/>
        </authorList>
    </citation>
    <scope>NUCLEOTIDE SEQUENCE [LARGE SCALE GENOMIC DNA]</scope>
    <source>
        <strain evidence="8 9">JCM 15313</strain>
    </source>
</reference>
<dbReference type="SMART" id="SM01043">
    <property type="entry name" value="BTAD"/>
    <property type="match status" value="1"/>
</dbReference>
<dbReference type="PRINTS" id="PR00364">
    <property type="entry name" value="DISEASERSIST"/>
</dbReference>
<keyword evidence="3 5" id="KW-0238">DNA-binding</keyword>
<dbReference type="Proteomes" id="UP001501585">
    <property type="component" value="Unassembled WGS sequence"/>
</dbReference>
<dbReference type="InterPro" id="IPR001867">
    <property type="entry name" value="OmpR/PhoB-type_DNA-bd"/>
</dbReference>
<feature type="DNA-binding region" description="OmpR/PhoB-type" evidence="5">
    <location>
        <begin position="1"/>
        <end position="53"/>
    </location>
</feature>
<evidence type="ECO:0000313" key="9">
    <source>
        <dbReference type="Proteomes" id="UP001501585"/>
    </source>
</evidence>
<dbReference type="Gene3D" id="1.25.40.10">
    <property type="entry name" value="Tetratricopeptide repeat domain"/>
    <property type="match status" value="1"/>
</dbReference>
<sequence>MNSLVDELWDASPPKLARKTVQTYVYQLRKELAAQGAGQRVIESRPQGYMIRLSPGELDYWDFQTAVDQGWEALRQGDSRAALDLLRGALALWRGPALADIGLGPLLSAQVAHLEGVRLRLQEEIIDVALRLGEYRGLIAELERLITANPLHEGFHAQLMMALAGRGDRSGALDVFQRLRARIADELGLDPSERLVDLQRELIQGTLEVAPAAELPAEPAEPAGKKAPRMTLAQLPPDCADFVGRRQELSAITGAFQRARGTAPAVMVVAGQTGAGKTTLAVRAGHLMRSDFPDGQLFASLSGPVEPFDVLGSFLRATGVPPDQIPEQLPERVNLYRSWTAERRVLVVLDDAAYVQRLTPLVPAGPDCAVLITSRVGLPGLAGASVVTVGPLPAEDGVQLLDRVAGGTRAASEPEAAHRLVALCDNLPLAVRAAGEKLAARPPWPVQKLVTRMLDSDRRLQELVTGQLNPSEWFENACLRLSPSYRWALLRLCSIGPVAFPLDQAAEVLGTDPGSAECPVAELVDAHLLRVVGTTDGGAALFRFPDLIRIHVLSRDDAQASAPTPPESVSQWTLERTRTATL</sequence>
<feature type="domain" description="OmpR/PhoB-type" evidence="7">
    <location>
        <begin position="1"/>
        <end position="53"/>
    </location>
</feature>
<dbReference type="PANTHER" id="PTHR35807">
    <property type="entry name" value="TRANSCRIPTIONAL REGULATOR REDD-RELATED"/>
    <property type="match status" value="1"/>
</dbReference>
<evidence type="ECO:0000259" key="7">
    <source>
        <dbReference type="PROSITE" id="PS51755"/>
    </source>
</evidence>
<organism evidence="8 9">
    <name type="scientific">Nocardiopsis rhodophaea</name>
    <dbReference type="NCBI Taxonomy" id="280238"/>
    <lineage>
        <taxon>Bacteria</taxon>
        <taxon>Bacillati</taxon>
        <taxon>Actinomycetota</taxon>
        <taxon>Actinomycetes</taxon>
        <taxon>Streptosporangiales</taxon>
        <taxon>Nocardiopsidaceae</taxon>
        <taxon>Nocardiopsis</taxon>
    </lineage>
</organism>
<comment type="similarity">
    <text evidence="1">Belongs to the AfsR/DnrI/RedD regulatory family.</text>
</comment>
<dbReference type="InterPro" id="IPR049945">
    <property type="entry name" value="AAA_22"/>
</dbReference>
<evidence type="ECO:0000256" key="1">
    <source>
        <dbReference type="ARBA" id="ARBA00005820"/>
    </source>
</evidence>
<dbReference type="SUPFAM" id="SSF46894">
    <property type="entry name" value="C-terminal effector domain of the bipartite response regulators"/>
    <property type="match status" value="1"/>
</dbReference>
<dbReference type="InterPro" id="IPR011990">
    <property type="entry name" value="TPR-like_helical_dom_sf"/>
</dbReference>
<dbReference type="EMBL" id="BAAAPC010000001">
    <property type="protein sequence ID" value="GAA1980707.1"/>
    <property type="molecule type" value="Genomic_DNA"/>
</dbReference>
<dbReference type="CDD" id="cd15831">
    <property type="entry name" value="BTAD"/>
    <property type="match status" value="1"/>
</dbReference>
<dbReference type="Pfam" id="PF13401">
    <property type="entry name" value="AAA_22"/>
    <property type="match status" value="1"/>
</dbReference>
<feature type="region of interest" description="Disordered" evidence="6">
    <location>
        <begin position="559"/>
        <end position="582"/>
    </location>
</feature>
<evidence type="ECO:0000313" key="8">
    <source>
        <dbReference type="EMBL" id="GAA1980707.1"/>
    </source>
</evidence>